<dbReference type="InterPro" id="IPR000160">
    <property type="entry name" value="GGDEF_dom"/>
</dbReference>
<dbReference type="InterPro" id="IPR043128">
    <property type="entry name" value="Rev_trsase/Diguanyl_cyclase"/>
</dbReference>
<dbReference type="SMART" id="SM00448">
    <property type="entry name" value="REC"/>
    <property type="match status" value="2"/>
</dbReference>
<dbReference type="InterPro" id="IPR050469">
    <property type="entry name" value="Diguanylate_Cyclase"/>
</dbReference>
<dbReference type="AlphaFoldDB" id="A0A1G8X379"/>
<dbReference type="PANTHER" id="PTHR45138">
    <property type="entry name" value="REGULATORY COMPONENTS OF SENSORY TRANSDUCTION SYSTEM"/>
    <property type="match status" value="1"/>
</dbReference>
<sequence>MPGRILVVDDVATNRIILKVKLAGAAYDVLQAGSGAEALKLAQRDMPDLILLDISMPELDGLEVCRRLKADHRTADIPVIMVTAFNDPASKIAALEAGAEDFMTKPLDDLGLLARVRSLIRARGVAAELALREGTRQALGFAEPTSGFVAAGRICLVAADEATALAWRRGLDGKLHDKIEVHSPGEVLKNANGPKLPDLYVIAADLSRSNEGLMLLSELRSRQTTRHAGILIAIDEDARMPATMALDMGASDIITLPFDYDELALRLRAQLARKRQGDRLRSRVRDGLQMAVTDPLTGLYNRRYAMSHLTRVRERAIANDRSFAVMMIDLDHFKQVNDTHGHAAGDEVLKTVAETLSCNLRSVDLVARIGGEEFIAILPDIFPDAALSAAERLREKVCTAPITLPRKNGQATPLTLIQTISVGLVTDGCGPAGTHASLSELLDRADKALYHAKSLGRNRVVIKASGQEAA</sequence>
<dbReference type="GO" id="GO:1902201">
    <property type="term" value="P:negative regulation of bacterial-type flagellum-dependent cell motility"/>
    <property type="evidence" value="ECO:0007669"/>
    <property type="project" value="TreeGrafter"/>
</dbReference>
<protein>
    <recommendedName>
        <fullName evidence="1">diguanylate cyclase</fullName>
        <ecNumber evidence="1">2.7.7.65</ecNumber>
    </recommendedName>
</protein>
<dbReference type="GO" id="GO:0043709">
    <property type="term" value="P:cell adhesion involved in single-species biofilm formation"/>
    <property type="evidence" value="ECO:0007669"/>
    <property type="project" value="TreeGrafter"/>
</dbReference>
<dbReference type="InterPro" id="IPR011006">
    <property type="entry name" value="CheY-like_superfamily"/>
</dbReference>
<dbReference type="PROSITE" id="PS50110">
    <property type="entry name" value="RESPONSE_REGULATORY"/>
    <property type="match status" value="2"/>
</dbReference>
<evidence type="ECO:0000313" key="7">
    <source>
        <dbReference type="Proteomes" id="UP000199382"/>
    </source>
</evidence>
<feature type="domain" description="GGDEF" evidence="5">
    <location>
        <begin position="321"/>
        <end position="465"/>
    </location>
</feature>
<dbReference type="FunFam" id="3.30.70.270:FF:000001">
    <property type="entry name" value="Diguanylate cyclase domain protein"/>
    <property type="match status" value="1"/>
</dbReference>
<feature type="domain" description="Response regulatory" evidence="4">
    <location>
        <begin position="4"/>
        <end position="120"/>
    </location>
</feature>
<dbReference type="SMART" id="SM00267">
    <property type="entry name" value="GGDEF"/>
    <property type="match status" value="1"/>
</dbReference>
<organism evidence="6 7">
    <name type="scientific">Aliiruegeria lutimaris</name>
    <dbReference type="NCBI Taxonomy" id="571298"/>
    <lineage>
        <taxon>Bacteria</taxon>
        <taxon>Pseudomonadati</taxon>
        <taxon>Pseudomonadota</taxon>
        <taxon>Alphaproteobacteria</taxon>
        <taxon>Rhodobacterales</taxon>
        <taxon>Roseobacteraceae</taxon>
        <taxon>Aliiruegeria</taxon>
    </lineage>
</organism>
<dbReference type="Pfam" id="PF00990">
    <property type="entry name" value="GGDEF"/>
    <property type="match status" value="1"/>
</dbReference>
<dbReference type="Gene3D" id="3.30.70.270">
    <property type="match status" value="1"/>
</dbReference>
<keyword evidence="3" id="KW-0597">Phosphoprotein</keyword>
<dbReference type="EMBL" id="FNEK01000025">
    <property type="protein sequence ID" value="SDJ84904.1"/>
    <property type="molecule type" value="Genomic_DNA"/>
</dbReference>
<gene>
    <name evidence="6" type="ORF">SAMN04488026_102546</name>
</gene>
<comment type="caution">
    <text evidence="3">Lacks conserved residue(s) required for the propagation of feature annotation.</text>
</comment>
<dbReference type="GO" id="GO:0052621">
    <property type="term" value="F:diguanylate cyclase activity"/>
    <property type="evidence" value="ECO:0007669"/>
    <property type="project" value="UniProtKB-EC"/>
</dbReference>
<evidence type="ECO:0000259" key="5">
    <source>
        <dbReference type="PROSITE" id="PS50887"/>
    </source>
</evidence>
<keyword evidence="7" id="KW-1185">Reference proteome</keyword>
<dbReference type="EC" id="2.7.7.65" evidence="1"/>
<dbReference type="SUPFAM" id="SSF55073">
    <property type="entry name" value="Nucleotide cyclase"/>
    <property type="match status" value="1"/>
</dbReference>
<evidence type="ECO:0000313" key="6">
    <source>
        <dbReference type="EMBL" id="SDJ84904.1"/>
    </source>
</evidence>
<dbReference type="GO" id="GO:0005886">
    <property type="term" value="C:plasma membrane"/>
    <property type="evidence" value="ECO:0007669"/>
    <property type="project" value="TreeGrafter"/>
</dbReference>
<dbReference type="CDD" id="cd01949">
    <property type="entry name" value="GGDEF"/>
    <property type="match status" value="1"/>
</dbReference>
<evidence type="ECO:0000259" key="4">
    <source>
        <dbReference type="PROSITE" id="PS50110"/>
    </source>
</evidence>
<reference evidence="6 7" key="1">
    <citation type="submission" date="2016-10" db="EMBL/GenBank/DDBJ databases">
        <authorList>
            <person name="de Groot N.N."/>
        </authorList>
    </citation>
    <scope>NUCLEOTIDE SEQUENCE [LARGE SCALE GENOMIC DNA]</scope>
    <source>
        <strain evidence="6 7">DSM 25294</strain>
    </source>
</reference>
<evidence type="ECO:0000256" key="2">
    <source>
        <dbReference type="ARBA" id="ARBA00034247"/>
    </source>
</evidence>
<dbReference type="RefSeq" id="WP_093156684.1">
    <property type="nucleotide sequence ID" value="NZ_FNEK01000025.1"/>
</dbReference>
<dbReference type="Pfam" id="PF00072">
    <property type="entry name" value="Response_reg"/>
    <property type="match status" value="1"/>
</dbReference>
<dbReference type="PANTHER" id="PTHR45138:SF9">
    <property type="entry name" value="DIGUANYLATE CYCLASE DGCM-RELATED"/>
    <property type="match status" value="1"/>
</dbReference>
<dbReference type="InterPro" id="IPR001789">
    <property type="entry name" value="Sig_transdc_resp-reg_receiver"/>
</dbReference>
<evidence type="ECO:0000256" key="3">
    <source>
        <dbReference type="PROSITE-ProRule" id="PRU00169"/>
    </source>
</evidence>
<dbReference type="NCBIfam" id="TIGR00254">
    <property type="entry name" value="GGDEF"/>
    <property type="match status" value="1"/>
</dbReference>
<dbReference type="SUPFAM" id="SSF52172">
    <property type="entry name" value="CheY-like"/>
    <property type="match status" value="2"/>
</dbReference>
<dbReference type="Proteomes" id="UP000199382">
    <property type="component" value="Unassembled WGS sequence"/>
</dbReference>
<accession>A0A1G8X379</accession>
<dbReference type="PROSITE" id="PS50887">
    <property type="entry name" value="GGDEF"/>
    <property type="match status" value="1"/>
</dbReference>
<dbReference type="Gene3D" id="3.40.50.2300">
    <property type="match status" value="1"/>
</dbReference>
<dbReference type="GO" id="GO:0000160">
    <property type="term" value="P:phosphorelay signal transduction system"/>
    <property type="evidence" value="ECO:0007669"/>
    <property type="project" value="InterPro"/>
</dbReference>
<dbReference type="OrthoDB" id="9812260at2"/>
<proteinExistence type="predicted"/>
<evidence type="ECO:0000256" key="1">
    <source>
        <dbReference type="ARBA" id="ARBA00012528"/>
    </source>
</evidence>
<feature type="modified residue" description="4-aspartylphosphate" evidence="3">
    <location>
        <position position="53"/>
    </location>
</feature>
<name>A0A1G8X379_9RHOB</name>
<dbReference type="STRING" id="571298.SAMN04488026_102546"/>
<dbReference type="InterPro" id="IPR029787">
    <property type="entry name" value="Nucleotide_cyclase"/>
</dbReference>
<comment type="catalytic activity">
    <reaction evidence="2">
        <text>2 GTP = 3',3'-c-di-GMP + 2 diphosphate</text>
        <dbReference type="Rhea" id="RHEA:24898"/>
        <dbReference type="ChEBI" id="CHEBI:33019"/>
        <dbReference type="ChEBI" id="CHEBI:37565"/>
        <dbReference type="ChEBI" id="CHEBI:58805"/>
        <dbReference type="EC" id="2.7.7.65"/>
    </reaction>
</comment>
<feature type="domain" description="Response regulatory" evidence="4">
    <location>
        <begin position="153"/>
        <end position="271"/>
    </location>
</feature>